<sequence length="147" mass="15719">MKYLIFILPAIAGITITTQAGVNSQLRVAVNNPFVAAFISFLTGTIILGAYIVATRQTVPGVSQLRNIELYKYAGGLLGAFFVTVIIVTVQKIGSANVFALVIAGQLLMALLYDHLGLFGFPQSNISITKIVGVLFLVLGAYLINKK</sequence>
<dbReference type="PANTHER" id="PTHR34821:SF2">
    <property type="entry name" value="INNER MEMBRANE PROTEIN YDCZ"/>
    <property type="match status" value="1"/>
</dbReference>
<reference evidence="2 3" key="1">
    <citation type="submission" date="2020-01" db="EMBL/GenBank/DDBJ databases">
        <title>Genome analysis.</title>
        <authorList>
            <person name="Wu S."/>
            <person name="Wang G."/>
        </authorList>
    </citation>
    <scope>NUCLEOTIDE SEQUENCE [LARGE SCALE GENOMIC DNA]</scope>
    <source>
        <strain evidence="2 3">SYL130</strain>
    </source>
</reference>
<keyword evidence="1" id="KW-0472">Membrane</keyword>
<accession>A0ABW9ZMP1</accession>
<evidence type="ECO:0000313" key="3">
    <source>
        <dbReference type="Proteomes" id="UP000753802"/>
    </source>
</evidence>
<keyword evidence="3" id="KW-1185">Reference proteome</keyword>
<keyword evidence="1" id="KW-0812">Transmembrane</keyword>
<gene>
    <name evidence="2" type="ORF">GWC95_00305</name>
</gene>
<dbReference type="InterPro" id="IPR006750">
    <property type="entry name" value="YdcZ"/>
</dbReference>
<dbReference type="Proteomes" id="UP000753802">
    <property type="component" value="Unassembled WGS sequence"/>
</dbReference>
<name>A0ABW9ZMP1_9BACT</name>
<evidence type="ECO:0000256" key="1">
    <source>
        <dbReference type="SAM" id="Phobius"/>
    </source>
</evidence>
<proteinExistence type="predicted"/>
<evidence type="ECO:0000313" key="2">
    <source>
        <dbReference type="EMBL" id="NCI48340.1"/>
    </source>
</evidence>
<keyword evidence="1" id="KW-1133">Transmembrane helix</keyword>
<feature type="transmembrane region" description="Helical" evidence="1">
    <location>
        <begin position="70"/>
        <end position="90"/>
    </location>
</feature>
<feature type="transmembrane region" description="Helical" evidence="1">
    <location>
        <begin position="96"/>
        <end position="113"/>
    </location>
</feature>
<dbReference type="EMBL" id="JAACJS010000002">
    <property type="protein sequence ID" value="NCI48340.1"/>
    <property type="molecule type" value="Genomic_DNA"/>
</dbReference>
<protein>
    <submittedName>
        <fullName evidence="2">DMT family transporter</fullName>
    </submittedName>
</protein>
<dbReference type="RefSeq" id="WP_161816676.1">
    <property type="nucleotide sequence ID" value="NZ_JAACJS010000002.1"/>
</dbReference>
<dbReference type="PANTHER" id="PTHR34821">
    <property type="entry name" value="INNER MEMBRANE PROTEIN YDCZ"/>
    <property type="match status" value="1"/>
</dbReference>
<feature type="transmembrane region" description="Helical" evidence="1">
    <location>
        <begin position="125"/>
        <end position="144"/>
    </location>
</feature>
<feature type="transmembrane region" description="Helical" evidence="1">
    <location>
        <begin position="34"/>
        <end position="54"/>
    </location>
</feature>
<comment type="caution">
    <text evidence="2">The sequence shown here is derived from an EMBL/GenBank/DDBJ whole genome shotgun (WGS) entry which is preliminary data.</text>
</comment>
<organism evidence="2 3">
    <name type="scientific">Sediminibacterium roseum</name>
    <dbReference type="NCBI Taxonomy" id="1978412"/>
    <lineage>
        <taxon>Bacteria</taxon>
        <taxon>Pseudomonadati</taxon>
        <taxon>Bacteroidota</taxon>
        <taxon>Chitinophagia</taxon>
        <taxon>Chitinophagales</taxon>
        <taxon>Chitinophagaceae</taxon>
        <taxon>Sediminibacterium</taxon>
    </lineage>
</organism>
<dbReference type="Pfam" id="PF04657">
    <property type="entry name" value="DMT_YdcZ"/>
    <property type="match status" value="1"/>
</dbReference>